<dbReference type="SUPFAM" id="SSF53474">
    <property type="entry name" value="alpha/beta-Hydrolases"/>
    <property type="match status" value="1"/>
</dbReference>
<evidence type="ECO:0008006" key="3">
    <source>
        <dbReference type="Google" id="ProtNLM"/>
    </source>
</evidence>
<reference evidence="1 2" key="1">
    <citation type="submission" date="2017-05" db="EMBL/GenBank/DDBJ databases">
        <authorList>
            <person name="Varghese N."/>
            <person name="Submissions S."/>
        </authorList>
    </citation>
    <scope>NUCLEOTIDE SEQUENCE [LARGE SCALE GENOMIC DNA]</scope>
    <source>
        <strain evidence="1 2">DSM 29506</strain>
    </source>
</reference>
<dbReference type="OrthoDB" id="1997677at2"/>
<evidence type="ECO:0000313" key="2">
    <source>
        <dbReference type="Proteomes" id="UP000316030"/>
    </source>
</evidence>
<accession>A0A521B5Y8</accession>
<organism evidence="1 2">
    <name type="scientific">Thalassovita litoralis</name>
    <dbReference type="NCBI Taxonomy" id="1010611"/>
    <lineage>
        <taxon>Bacteria</taxon>
        <taxon>Pseudomonadati</taxon>
        <taxon>Pseudomonadota</taxon>
        <taxon>Alphaproteobacteria</taxon>
        <taxon>Rhodobacterales</taxon>
        <taxon>Roseobacteraceae</taxon>
        <taxon>Thalassovita</taxon>
    </lineage>
</organism>
<name>A0A521B5Y8_9RHOB</name>
<gene>
    <name evidence="1" type="ORF">SAMN06265173_102159</name>
</gene>
<keyword evidence="2" id="KW-1185">Reference proteome</keyword>
<dbReference type="AlphaFoldDB" id="A0A521B5Y8"/>
<dbReference type="RefSeq" id="WP_142491920.1">
    <property type="nucleotide sequence ID" value="NZ_FXTO01000002.1"/>
</dbReference>
<dbReference type="InterPro" id="IPR029058">
    <property type="entry name" value="AB_hydrolase_fold"/>
</dbReference>
<dbReference type="Proteomes" id="UP000316030">
    <property type="component" value="Unassembled WGS sequence"/>
</dbReference>
<protein>
    <recommendedName>
        <fullName evidence="3">Phosphoadenosine phosphosulfate reductase</fullName>
    </recommendedName>
</protein>
<sequence>MKPKQAFRKCAFQAQETGFYRQMTRHFAVFVPRGRTLVVTFDNMKSREAPAPRYPWGWELMEKLGHSHLVICMTRRNDWFRHADLFDFFDELRDTGFFDQFEDVVFYGSSMGGYGALAYASAAPGARVVAYVPQTSLNPSHTLFETRYRAGFRRGDWQDTRYADALEGARTARDVIVFYDPFHELDRQHVDRLKDVALTRLRCPFMGHRVPRFLLQMGILRGVVTRALDGTLTEQRFVRAIEARKSNRGFVRSLLAQGLERGHPQLAAAALERFERSHGKAMPKYRRLVSEKLAA</sequence>
<evidence type="ECO:0000313" key="1">
    <source>
        <dbReference type="EMBL" id="SMO42522.1"/>
    </source>
</evidence>
<dbReference type="EMBL" id="FXTO01000002">
    <property type="protein sequence ID" value="SMO42522.1"/>
    <property type="molecule type" value="Genomic_DNA"/>
</dbReference>
<dbReference type="Gene3D" id="3.40.50.1820">
    <property type="entry name" value="alpha/beta hydrolase"/>
    <property type="match status" value="1"/>
</dbReference>
<proteinExistence type="predicted"/>